<evidence type="ECO:0000313" key="1">
    <source>
        <dbReference type="EMBL" id="TFK75815.1"/>
    </source>
</evidence>
<reference evidence="1 2" key="1">
    <citation type="journal article" date="2019" name="Nat. Ecol. Evol.">
        <title>Megaphylogeny resolves global patterns of mushroom evolution.</title>
        <authorList>
            <person name="Varga T."/>
            <person name="Krizsan K."/>
            <person name="Foldi C."/>
            <person name="Dima B."/>
            <person name="Sanchez-Garcia M."/>
            <person name="Sanchez-Ramirez S."/>
            <person name="Szollosi G.J."/>
            <person name="Szarkandi J.G."/>
            <person name="Papp V."/>
            <person name="Albert L."/>
            <person name="Andreopoulos W."/>
            <person name="Angelini C."/>
            <person name="Antonin V."/>
            <person name="Barry K.W."/>
            <person name="Bougher N.L."/>
            <person name="Buchanan P."/>
            <person name="Buyck B."/>
            <person name="Bense V."/>
            <person name="Catcheside P."/>
            <person name="Chovatia M."/>
            <person name="Cooper J."/>
            <person name="Damon W."/>
            <person name="Desjardin D."/>
            <person name="Finy P."/>
            <person name="Geml J."/>
            <person name="Haridas S."/>
            <person name="Hughes K."/>
            <person name="Justo A."/>
            <person name="Karasinski D."/>
            <person name="Kautmanova I."/>
            <person name="Kiss B."/>
            <person name="Kocsube S."/>
            <person name="Kotiranta H."/>
            <person name="LaButti K.M."/>
            <person name="Lechner B.E."/>
            <person name="Liimatainen K."/>
            <person name="Lipzen A."/>
            <person name="Lukacs Z."/>
            <person name="Mihaltcheva S."/>
            <person name="Morgado L.N."/>
            <person name="Niskanen T."/>
            <person name="Noordeloos M.E."/>
            <person name="Ohm R.A."/>
            <person name="Ortiz-Santana B."/>
            <person name="Ovrebo C."/>
            <person name="Racz N."/>
            <person name="Riley R."/>
            <person name="Savchenko A."/>
            <person name="Shiryaev A."/>
            <person name="Soop K."/>
            <person name="Spirin V."/>
            <person name="Szebenyi C."/>
            <person name="Tomsovsky M."/>
            <person name="Tulloss R.E."/>
            <person name="Uehling J."/>
            <person name="Grigoriev I.V."/>
            <person name="Vagvolgyi C."/>
            <person name="Papp T."/>
            <person name="Martin F.M."/>
            <person name="Miettinen O."/>
            <person name="Hibbett D.S."/>
            <person name="Nagy L.G."/>
        </authorList>
    </citation>
    <scope>NUCLEOTIDE SEQUENCE [LARGE SCALE GENOMIC DNA]</scope>
    <source>
        <strain evidence="1 2">NL-1719</strain>
    </source>
</reference>
<keyword evidence="2" id="KW-1185">Reference proteome</keyword>
<protein>
    <submittedName>
        <fullName evidence="1">Longevity assurance proteins LAG1/LAC1</fullName>
    </submittedName>
</protein>
<dbReference type="EMBL" id="ML208261">
    <property type="protein sequence ID" value="TFK75815.1"/>
    <property type="molecule type" value="Genomic_DNA"/>
</dbReference>
<name>A0ACD3BD85_9AGAR</name>
<accession>A0ACD3BD85</accession>
<dbReference type="Proteomes" id="UP000308600">
    <property type="component" value="Unassembled WGS sequence"/>
</dbReference>
<gene>
    <name evidence="1" type="ORF">BDN72DRAFT_831252</name>
</gene>
<sequence length="404" mass="47695">MSKNTQSRKHKTRKSLEKLHQGIEDDPNHHLAGPFLPQTPLGSLTPTRSGSPAPPNGHVPRQVSFFLRWVVDPVAAFKLLLFPIVLWANWELVAPYANPGSPNPFSQFFLLSHRVPESSPEDPRYAKGWSDLVFIGYYIVFWSCIRQTLAMKISHPLAKWFGLRRESKLDRFAEQLNALIYYSVFGYWGFRIMGQLPTWWYRTEYFWINYPHWDMKPQLKAYYLTQLAHWCQELLFLLLGLEKPRKDFQELFAHHLVTLWLVGWSYFVNLTLIGNAVFMSMDIPDVFLALSKLFNYIQWENATVYAVIFFCGVWTYFRHYLNIVILASVWTEYDLTPPAARIWSLKDGAYLADWMRYQVFLPLLLLQFLNIFWYYLILRVAYRAVVHHTADDDRSDDEEDPKED</sequence>
<evidence type="ECO:0000313" key="2">
    <source>
        <dbReference type="Proteomes" id="UP000308600"/>
    </source>
</evidence>
<proteinExistence type="predicted"/>
<organism evidence="1 2">
    <name type="scientific">Pluteus cervinus</name>
    <dbReference type="NCBI Taxonomy" id="181527"/>
    <lineage>
        <taxon>Eukaryota</taxon>
        <taxon>Fungi</taxon>
        <taxon>Dikarya</taxon>
        <taxon>Basidiomycota</taxon>
        <taxon>Agaricomycotina</taxon>
        <taxon>Agaricomycetes</taxon>
        <taxon>Agaricomycetidae</taxon>
        <taxon>Agaricales</taxon>
        <taxon>Pluteineae</taxon>
        <taxon>Pluteaceae</taxon>
        <taxon>Pluteus</taxon>
    </lineage>
</organism>